<gene>
    <name evidence="2" type="ORF">FB474_1804</name>
</gene>
<dbReference type="Proteomes" id="UP000319514">
    <property type="component" value="Unassembled WGS sequence"/>
</dbReference>
<name>A0A542ZJ96_9MICO</name>
<dbReference type="RefSeq" id="WP_141788317.1">
    <property type="nucleotide sequence ID" value="NZ_BAAAKX010000021.1"/>
</dbReference>
<organism evidence="2 3">
    <name type="scientific">Oryzihumus leptocrescens</name>
    <dbReference type="NCBI Taxonomy" id="297536"/>
    <lineage>
        <taxon>Bacteria</taxon>
        <taxon>Bacillati</taxon>
        <taxon>Actinomycetota</taxon>
        <taxon>Actinomycetes</taxon>
        <taxon>Micrococcales</taxon>
        <taxon>Intrasporangiaceae</taxon>
        <taxon>Oryzihumus</taxon>
    </lineage>
</organism>
<evidence type="ECO:0000256" key="1">
    <source>
        <dbReference type="SAM" id="SignalP"/>
    </source>
</evidence>
<dbReference type="InterPro" id="IPR011044">
    <property type="entry name" value="Quino_amine_DH_bsu"/>
</dbReference>
<dbReference type="EMBL" id="VFOQ01000001">
    <property type="protein sequence ID" value="TQL60416.1"/>
    <property type="molecule type" value="Genomic_DNA"/>
</dbReference>
<feature type="signal peptide" evidence="1">
    <location>
        <begin position="1"/>
        <end position="38"/>
    </location>
</feature>
<dbReference type="InterPro" id="IPR006311">
    <property type="entry name" value="TAT_signal"/>
</dbReference>
<dbReference type="AlphaFoldDB" id="A0A542ZJ96"/>
<feature type="chain" id="PRO_5022159140" evidence="1">
    <location>
        <begin position="39"/>
        <end position="368"/>
    </location>
</feature>
<dbReference type="NCBIfam" id="TIGR03118">
    <property type="entry name" value="PEPCTERM_chp_1"/>
    <property type="match status" value="1"/>
</dbReference>
<dbReference type="Gene3D" id="2.130.10.10">
    <property type="entry name" value="YVTN repeat-like/Quinoprotein amine dehydrogenase"/>
    <property type="match status" value="1"/>
</dbReference>
<keyword evidence="1" id="KW-0732">Signal</keyword>
<dbReference type="InterPro" id="IPR015943">
    <property type="entry name" value="WD40/YVTN_repeat-like_dom_sf"/>
</dbReference>
<reference evidence="2 3" key="1">
    <citation type="submission" date="2019-06" db="EMBL/GenBank/DDBJ databases">
        <title>Sequencing the genomes of 1000 actinobacteria strains.</title>
        <authorList>
            <person name="Klenk H.-P."/>
        </authorList>
    </citation>
    <scope>NUCLEOTIDE SEQUENCE [LARGE SCALE GENOMIC DNA]</scope>
    <source>
        <strain evidence="2 3">DSM 18082</strain>
    </source>
</reference>
<protein>
    <submittedName>
        <fullName evidence="2">Uncharacterized protein (TIGR03118 family)</fullName>
    </submittedName>
</protein>
<keyword evidence="3" id="KW-1185">Reference proteome</keyword>
<dbReference type="InterPro" id="IPR017549">
    <property type="entry name" value="APMV_L690"/>
</dbReference>
<dbReference type="SUPFAM" id="SSF50969">
    <property type="entry name" value="YVTN repeat-like/Quinoprotein amine dehydrogenase"/>
    <property type="match status" value="1"/>
</dbReference>
<comment type="caution">
    <text evidence="2">The sequence shown here is derived from an EMBL/GenBank/DDBJ whole genome shotgun (WGS) entry which is preliminary data.</text>
</comment>
<accession>A0A542ZJ96</accession>
<dbReference type="PROSITE" id="PS51318">
    <property type="entry name" value="TAT"/>
    <property type="match status" value="1"/>
</dbReference>
<sequence>MLSSPWTLRGSVPARRAVMAAGALALALATAALPVAHAGAPTDRFRQLNLVADTSGHARLTDHDLVNAWGLSAGPTTPVWVSDNGSDRATLYTGAQPGKSVSKVPLTVTIPGGAPTGNLFNPTTSFVLHGGGRSGPARFVFAGEGGDLTAWNLTGDTSHAVEVAHPANTVWKGIALLQRPGHPVLLLANFHSGRVDVYDGAFHKVTSAGQFSPVGVPAGYAPFNVAVLGGRVYVSYAKQDSARHDDVAGAGNGFVNVYDRSGHFVRQLLHRGFLNSPWGLAIAPDGFGSLAGDLLVGNFGDGRIHAVDPRTGHLEATLRGSNGSPLVIDGLWGLLPGNGTAGARSDVWFSAGPGSEAHGLLGILRSQG</sequence>
<evidence type="ECO:0000313" key="2">
    <source>
        <dbReference type="EMBL" id="TQL60416.1"/>
    </source>
</evidence>
<dbReference type="OrthoDB" id="581621at2"/>
<evidence type="ECO:0000313" key="3">
    <source>
        <dbReference type="Proteomes" id="UP000319514"/>
    </source>
</evidence>
<proteinExistence type="predicted"/>